<evidence type="ECO:0000259" key="1">
    <source>
        <dbReference type="Pfam" id="PF17109"/>
    </source>
</evidence>
<evidence type="ECO:0000313" key="3">
    <source>
        <dbReference type="Proteomes" id="UP001201163"/>
    </source>
</evidence>
<gene>
    <name evidence="2" type="ORF">EDB92DRAFT_200618</name>
</gene>
<keyword evidence="3" id="KW-1185">Reference proteome</keyword>
<evidence type="ECO:0000313" key="2">
    <source>
        <dbReference type="EMBL" id="KAH8995387.1"/>
    </source>
</evidence>
<proteinExistence type="predicted"/>
<dbReference type="EMBL" id="JAKELL010000012">
    <property type="protein sequence ID" value="KAH8995387.1"/>
    <property type="molecule type" value="Genomic_DNA"/>
</dbReference>
<accession>A0AAD4QCP5</accession>
<organism evidence="2 3">
    <name type="scientific">Lactarius akahatsu</name>
    <dbReference type="NCBI Taxonomy" id="416441"/>
    <lineage>
        <taxon>Eukaryota</taxon>
        <taxon>Fungi</taxon>
        <taxon>Dikarya</taxon>
        <taxon>Basidiomycota</taxon>
        <taxon>Agaricomycotina</taxon>
        <taxon>Agaricomycetes</taxon>
        <taxon>Russulales</taxon>
        <taxon>Russulaceae</taxon>
        <taxon>Lactarius</taxon>
    </lineage>
</organism>
<sequence length="272" mass="30514">MSSVVMSTSTFKAIFDNTLEEYKKKTGTNLTTHPLANKLQTCDSPDAVLNVLQEHVQAYEKSRNGDQRLTKLLDPMIHILYLFSAALGEGVGLASSNRPSLPRSGGLIMLNLQRSTPAKAIFAGFSVLLATAKASKAKHNALVDLFELVGYFLKRLNIYSGIPLTTETNELFGRIMVEILSILALSTKELKRGRTGRFLNRLFGRTDIEDALHRLDKLTQEESRMIMAQILKAIHLMNEKNRSSFRRFRLRSLRVTWPTRIFCRAVGLSASV</sequence>
<reference evidence="2" key="1">
    <citation type="submission" date="2022-01" db="EMBL/GenBank/DDBJ databases">
        <title>Comparative genomics reveals a dynamic genome evolution in the ectomycorrhizal milk-cap (Lactarius) mushrooms.</title>
        <authorList>
            <consortium name="DOE Joint Genome Institute"/>
            <person name="Lebreton A."/>
            <person name="Tang N."/>
            <person name="Kuo A."/>
            <person name="LaButti K."/>
            <person name="Drula E."/>
            <person name="Barry K."/>
            <person name="Clum A."/>
            <person name="Lipzen A."/>
            <person name="Mousain D."/>
            <person name="Ng V."/>
            <person name="Wang R."/>
            <person name="Wang X."/>
            <person name="Dai Y."/>
            <person name="Henrissat B."/>
            <person name="Grigoriev I.V."/>
            <person name="Guerin-Laguette A."/>
            <person name="Yu F."/>
            <person name="Martin F.M."/>
        </authorList>
    </citation>
    <scope>NUCLEOTIDE SEQUENCE</scope>
    <source>
        <strain evidence="2">QP</strain>
    </source>
</reference>
<dbReference type="Proteomes" id="UP001201163">
    <property type="component" value="Unassembled WGS sequence"/>
</dbReference>
<feature type="domain" description="Fungal STAND N-terminal Goodbye" evidence="1">
    <location>
        <begin position="116"/>
        <end position="159"/>
    </location>
</feature>
<name>A0AAD4QCP5_9AGAM</name>
<protein>
    <recommendedName>
        <fullName evidence="1">Fungal STAND N-terminal Goodbye domain-containing protein</fullName>
    </recommendedName>
</protein>
<dbReference type="Pfam" id="PF17109">
    <property type="entry name" value="Goodbye"/>
    <property type="match status" value="1"/>
</dbReference>
<dbReference type="InterPro" id="IPR031350">
    <property type="entry name" value="Goodbye_dom"/>
</dbReference>
<dbReference type="AlphaFoldDB" id="A0AAD4QCP5"/>
<comment type="caution">
    <text evidence="2">The sequence shown here is derived from an EMBL/GenBank/DDBJ whole genome shotgun (WGS) entry which is preliminary data.</text>
</comment>